<keyword evidence="20" id="KW-1185">Reference proteome</keyword>
<evidence type="ECO:0000256" key="3">
    <source>
        <dbReference type="ARBA" id="ARBA00022448"/>
    </source>
</evidence>
<keyword evidence="7 16" id="KW-1133">Transmembrane helix</keyword>
<evidence type="ECO:0000256" key="11">
    <source>
        <dbReference type="ARBA" id="ARBA00023310"/>
    </source>
</evidence>
<accession>A0A5B9W1D0</accession>
<protein>
    <recommendedName>
        <fullName evidence="14">ATP synthase F(0) sector subunit c</fullName>
    </recommendedName>
    <alternativeName>
        <fullName evidence="15">F-type ATPase subunit c</fullName>
    </alternativeName>
    <alternativeName>
        <fullName evidence="13">Lipid-binding protein</fullName>
    </alternativeName>
</protein>
<dbReference type="InterPro" id="IPR000454">
    <property type="entry name" value="ATP_synth_F0_csu"/>
</dbReference>
<dbReference type="OrthoDB" id="291624at2"/>
<dbReference type="EMBL" id="CP042997">
    <property type="protein sequence ID" value="QEH34079.1"/>
    <property type="molecule type" value="Genomic_DNA"/>
</dbReference>
<evidence type="ECO:0000256" key="12">
    <source>
        <dbReference type="ARBA" id="ARBA00025198"/>
    </source>
</evidence>
<evidence type="ECO:0000256" key="9">
    <source>
        <dbReference type="ARBA" id="ARBA00023121"/>
    </source>
</evidence>
<dbReference type="InterPro" id="IPR038662">
    <property type="entry name" value="ATP_synth_F0_csu_sf"/>
</dbReference>
<dbReference type="Gene3D" id="1.20.20.10">
    <property type="entry name" value="F1F0 ATP synthase subunit C"/>
    <property type="match status" value="1"/>
</dbReference>
<keyword evidence="3" id="KW-0813">Transport</keyword>
<feature type="domain" description="V-ATPase proteolipid subunit C-like" evidence="18">
    <location>
        <begin position="40"/>
        <end position="99"/>
    </location>
</feature>
<evidence type="ECO:0000256" key="17">
    <source>
        <dbReference type="SAM" id="SignalP"/>
    </source>
</evidence>
<dbReference type="NCBIfam" id="TIGR01260">
    <property type="entry name" value="ATP_synt_c"/>
    <property type="match status" value="1"/>
</dbReference>
<dbReference type="RefSeq" id="WP_148594054.1">
    <property type="nucleotide sequence ID" value="NZ_CP042997.1"/>
</dbReference>
<keyword evidence="4" id="KW-0138">CF(0)</keyword>
<proteinExistence type="inferred from homology"/>
<keyword evidence="5 16" id="KW-0812">Transmembrane</keyword>
<dbReference type="Proteomes" id="UP000324233">
    <property type="component" value="Chromosome"/>
</dbReference>
<evidence type="ECO:0000256" key="16">
    <source>
        <dbReference type="SAM" id="Phobius"/>
    </source>
</evidence>
<evidence type="ECO:0000256" key="15">
    <source>
        <dbReference type="ARBA" id="ARBA00032887"/>
    </source>
</evidence>
<dbReference type="InterPro" id="IPR035921">
    <property type="entry name" value="F/V-ATP_Csub_sf"/>
</dbReference>
<dbReference type="GO" id="GO:0015078">
    <property type="term" value="F:proton transmembrane transporter activity"/>
    <property type="evidence" value="ECO:0007669"/>
    <property type="project" value="InterPro"/>
</dbReference>
<dbReference type="GO" id="GO:0033177">
    <property type="term" value="C:proton-transporting two-sector ATPase complex, proton-transporting domain"/>
    <property type="evidence" value="ECO:0007669"/>
    <property type="project" value="InterPro"/>
</dbReference>
<evidence type="ECO:0000256" key="4">
    <source>
        <dbReference type="ARBA" id="ARBA00022547"/>
    </source>
</evidence>
<evidence type="ECO:0000313" key="20">
    <source>
        <dbReference type="Proteomes" id="UP000324233"/>
    </source>
</evidence>
<dbReference type="InterPro" id="IPR005953">
    <property type="entry name" value="ATP_synth_csu_bac/chlpt"/>
</dbReference>
<feature type="signal peptide" evidence="17">
    <location>
        <begin position="1"/>
        <end position="23"/>
    </location>
</feature>
<evidence type="ECO:0000256" key="2">
    <source>
        <dbReference type="ARBA" id="ARBA00006704"/>
    </source>
</evidence>
<dbReference type="CDD" id="cd18121">
    <property type="entry name" value="ATP-synt_Fo_c"/>
    <property type="match status" value="1"/>
</dbReference>
<feature type="transmembrane region" description="Helical" evidence="16">
    <location>
        <begin position="79"/>
        <end position="103"/>
    </location>
</feature>
<organism evidence="19 20">
    <name type="scientific">Aquisphaera giovannonii</name>
    <dbReference type="NCBI Taxonomy" id="406548"/>
    <lineage>
        <taxon>Bacteria</taxon>
        <taxon>Pseudomonadati</taxon>
        <taxon>Planctomycetota</taxon>
        <taxon>Planctomycetia</taxon>
        <taxon>Isosphaerales</taxon>
        <taxon>Isosphaeraceae</taxon>
        <taxon>Aquisphaera</taxon>
    </lineage>
</organism>
<dbReference type="PRINTS" id="PR00124">
    <property type="entry name" value="ATPASEC"/>
</dbReference>
<reference evidence="19 20" key="1">
    <citation type="submission" date="2019-08" db="EMBL/GenBank/DDBJ databases">
        <title>Deep-cultivation of Planctomycetes and their phenomic and genomic characterization uncovers novel biology.</title>
        <authorList>
            <person name="Wiegand S."/>
            <person name="Jogler M."/>
            <person name="Boedeker C."/>
            <person name="Pinto D."/>
            <person name="Vollmers J."/>
            <person name="Rivas-Marin E."/>
            <person name="Kohn T."/>
            <person name="Peeters S.H."/>
            <person name="Heuer A."/>
            <person name="Rast P."/>
            <person name="Oberbeckmann S."/>
            <person name="Bunk B."/>
            <person name="Jeske O."/>
            <person name="Meyerdierks A."/>
            <person name="Storesund J.E."/>
            <person name="Kallscheuer N."/>
            <person name="Luecker S."/>
            <person name="Lage O.M."/>
            <person name="Pohl T."/>
            <person name="Merkel B.J."/>
            <person name="Hornburger P."/>
            <person name="Mueller R.-W."/>
            <person name="Bruemmer F."/>
            <person name="Labrenz M."/>
            <person name="Spormann A.M."/>
            <person name="Op den Camp H."/>
            <person name="Overmann J."/>
            <person name="Amann R."/>
            <person name="Jetten M.S.M."/>
            <person name="Mascher T."/>
            <person name="Medema M.H."/>
            <person name="Devos D.P."/>
            <person name="Kaster A.-K."/>
            <person name="Ovreas L."/>
            <person name="Rohde M."/>
            <person name="Galperin M.Y."/>
            <person name="Jogler C."/>
        </authorList>
    </citation>
    <scope>NUCLEOTIDE SEQUENCE [LARGE SCALE GENOMIC DNA]</scope>
    <source>
        <strain evidence="19 20">OJF2</strain>
    </source>
</reference>
<dbReference type="GO" id="GO:0015986">
    <property type="term" value="P:proton motive force-driven ATP synthesis"/>
    <property type="evidence" value="ECO:0007669"/>
    <property type="project" value="InterPro"/>
</dbReference>
<evidence type="ECO:0000256" key="10">
    <source>
        <dbReference type="ARBA" id="ARBA00023136"/>
    </source>
</evidence>
<evidence type="ECO:0000259" key="18">
    <source>
        <dbReference type="Pfam" id="PF00137"/>
    </source>
</evidence>
<feature type="transmembrane region" description="Helical" evidence="16">
    <location>
        <begin position="39"/>
        <end position="58"/>
    </location>
</feature>
<keyword evidence="10 16" id="KW-0472">Membrane</keyword>
<dbReference type="AlphaFoldDB" id="A0A5B9W1D0"/>
<dbReference type="PROSITE" id="PS00605">
    <property type="entry name" value="ATPASE_C"/>
    <property type="match status" value="1"/>
</dbReference>
<dbReference type="SUPFAM" id="SSF81333">
    <property type="entry name" value="F1F0 ATP synthase subunit C"/>
    <property type="match status" value="1"/>
</dbReference>
<evidence type="ECO:0000256" key="7">
    <source>
        <dbReference type="ARBA" id="ARBA00022989"/>
    </source>
</evidence>
<dbReference type="Pfam" id="PF00137">
    <property type="entry name" value="ATP-synt_C"/>
    <property type="match status" value="1"/>
</dbReference>
<comment type="similarity">
    <text evidence="2">Belongs to the ATPase C chain family.</text>
</comment>
<keyword evidence="17" id="KW-0732">Signal</keyword>
<dbReference type="GO" id="GO:0008289">
    <property type="term" value="F:lipid binding"/>
    <property type="evidence" value="ECO:0007669"/>
    <property type="project" value="UniProtKB-KW"/>
</dbReference>
<evidence type="ECO:0000256" key="14">
    <source>
        <dbReference type="ARBA" id="ARBA00032200"/>
    </source>
</evidence>
<keyword evidence="9" id="KW-0446">Lipid-binding</keyword>
<keyword evidence="11" id="KW-0066">ATP synthesis</keyword>
<dbReference type="GO" id="GO:0045259">
    <property type="term" value="C:proton-transporting ATP synthase complex"/>
    <property type="evidence" value="ECO:0007669"/>
    <property type="project" value="UniProtKB-KW"/>
</dbReference>
<dbReference type="InterPro" id="IPR020537">
    <property type="entry name" value="ATP_synth_F0_csu_DDCD_BS"/>
</dbReference>
<comment type="subcellular location">
    <subcellularLocation>
        <location evidence="1">Membrane</location>
        <topology evidence="1">Multi-pass membrane protein</topology>
    </subcellularLocation>
</comment>
<comment type="function">
    <text evidence="12">F(1)F(0) ATP synthase produces ATP from ADP in the presence of a proton or sodium gradient. F-type ATPases consist of two structural domains, F(1) containing the extramembraneous catalytic core and F(0) containing the membrane proton channel, linked together by a central stalk and a peripheral stalk. During catalysis, ATP synthesis in the catalytic domain of F(1) is coupled via a rotary mechanism of the central stalk subunits to proton translocation.</text>
</comment>
<gene>
    <name evidence="19" type="primary">atpE</name>
    <name evidence="19" type="ORF">OJF2_26130</name>
</gene>
<keyword evidence="6" id="KW-0375">Hydrogen ion transport</keyword>
<dbReference type="KEGG" id="agv:OJF2_26130"/>
<evidence type="ECO:0000256" key="1">
    <source>
        <dbReference type="ARBA" id="ARBA00004141"/>
    </source>
</evidence>
<evidence type="ECO:0000313" key="19">
    <source>
        <dbReference type="EMBL" id="QEH34079.1"/>
    </source>
</evidence>
<name>A0A5B9W1D0_9BACT</name>
<evidence type="ECO:0000256" key="8">
    <source>
        <dbReference type="ARBA" id="ARBA00023065"/>
    </source>
</evidence>
<evidence type="ECO:0000256" key="5">
    <source>
        <dbReference type="ARBA" id="ARBA00022692"/>
    </source>
</evidence>
<keyword evidence="8" id="KW-0406">Ion transport</keyword>
<dbReference type="InterPro" id="IPR002379">
    <property type="entry name" value="ATPase_proteolipid_c-like_dom"/>
</dbReference>
<sequence length="105" mass="10614" precursor="true">MKFIKTAVLAVGMLLFAQGATYAQAPAAGPTVAPFSDLKAIGAGIVIVGAAMGIGMLAKAAVESMARQPEIATNVQTAMIIAAALIEGVTFFALIIIVLQVILGK</sequence>
<evidence type="ECO:0000256" key="6">
    <source>
        <dbReference type="ARBA" id="ARBA00022781"/>
    </source>
</evidence>
<evidence type="ECO:0000256" key="13">
    <source>
        <dbReference type="ARBA" id="ARBA00030961"/>
    </source>
</evidence>
<feature type="chain" id="PRO_5023145020" description="ATP synthase F(0) sector subunit c" evidence="17">
    <location>
        <begin position="24"/>
        <end position="105"/>
    </location>
</feature>